<accession>A0A9P5TAT6</accession>
<sequence length="308" mass="34237">MAKSLTLHPSIIPRLDPEYAAFHNEHIIHLHLPQLHELPWDPSIRNTQVVPGSSEPLPVAKVEDFDLSRCRVRVFTPDESRPEPGWPVLIFFHGGGWTLGNIDTASAFCTKMCKDAKCVVVSVDYRLAPENPYPEAVEDAVEALQWVWEQGASTLGIDTKRIAVGGASSGGNLAAVLTHKAAQLYPPIPLTFQLLIVPVTDNTASASGIPHASWRENKHAPWLTPARMLWYRRQYLPHESTRARWDASPLLAQDEMFRRVPRAWIAIAELDILRDEGIAYGNKLLRAGVPAEINTYKGAPHTIMAMDG</sequence>
<evidence type="ECO:0000256" key="1">
    <source>
        <dbReference type="ARBA" id="ARBA00010515"/>
    </source>
</evidence>
<comment type="similarity">
    <text evidence="1">Belongs to the 'GDXG' lipolytic enzyme family.</text>
</comment>
<dbReference type="InterPro" id="IPR029058">
    <property type="entry name" value="AB_hydrolase_fold"/>
</dbReference>
<gene>
    <name evidence="4" type="ORF">DFH94DRAFT_413982</name>
</gene>
<dbReference type="SUPFAM" id="SSF53474">
    <property type="entry name" value="alpha/beta-Hydrolases"/>
    <property type="match status" value="1"/>
</dbReference>
<dbReference type="PROSITE" id="PS01173">
    <property type="entry name" value="LIPASE_GDXG_HIS"/>
    <property type="match status" value="1"/>
</dbReference>
<dbReference type="PANTHER" id="PTHR48081:SF8">
    <property type="entry name" value="ALPHA_BETA HYDROLASE FOLD-3 DOMAIN-CONTAINING PROTEIN-RELATED"/>
    <property type="match status" value="1"/>
</dbReference>
<dbReference type="InterPro" id="IPR013094">
    <property type="entry name" value="AB_hydrolase_3"/>
</dbReference>
<evidence type="ECO:0000259" key="3">
    <source>
        <dbReference type="Pfam" id="PF07859"/>
    </source>
</evidence>
<keyword evidence="5" id="KW-1185">Reference proteome</keyword>
<evidence type="ECO:0000313" key="4">
    <source>
        <dbReference type="EMBL" id="KAF8481915.1"/>
    </source>
</evidence>
<protein>
    <submittedName>
        <fullName evidence="4">Alpha/beta hydrolase fold-domain-containing protein</fullName>
    </submittedName>
</protein>
<dbReference type="Pfam" id="PF07859">
    <property type="entry name" value="Abhydrolase_3"/>
    <property type="match status" value="1"/>
</dbReference>
<dbReference type="AlphaFoldDB" id="A0A9P5TAT6"/>
<dbReference type="InterPro" id="IPR002168">
    <property type="entry name" value="Lipase_GDXG_HIS_AS"/>
</dbReference>
<evidence type="ECO:0000256" key="2">
    <source>
        <dbReference type="ARBA" id="ARBA00022801"/>
    </source>
</evidence>
<keyword evidence="2 4" id="KW-0378">Hydrolase</keyword>
<evidence type="ECO:0000313" key="5">
    <source>
        <dbReference type="Proteomes" id="UP000759537"/>
    </source>
</evidence>
<dbReference type="InterPro" id="IPR050300">
    <property type="entry name" value="GDXG_lipolytic_enzyme"/>
</dbReference>
<dbReference type="Gene3D" id="3.40.50.1820">
    <property type="entry name" value="alpha/beta hydrolase"/>
    <property type="match status" value="1"/>
</dbReference>
<dbReference type="Proteomes" id="UP000759537">
    <property type="component" value="Unassembled WGS sequence"/>
</dbReference>
<reference evidence="4" key="2">
    <citation type="journal article" date="2020" name="Nat. Commun.">
        <title>Large-scale genome sequencing of mycorrhizal fungi provides insights into the early evolution of symbiotic traits.</title>
        <authorList>
            <person name="Miyauchi S."/>
            <person name="Kiss E."/>
            <person name="Kuo A."/>
            <person name="Drula E."/>
            <person name="Kohler A."/>
            <person name="Sanchez-Garcia M."/>
            <person name="Morin E."/>
            <person name="Andreopoulos B."/>
            <person name="Barry K.W."/>
            <person name="Bonito G."/>
            <person name="Buee M."/>
            <person name="Carver A."/>
            <person name="Chen C."/>
            <person name="Cichocki N."/>
            <person name="Clum A."/>
            <person name="Culley D."/>
            <person name="Crous P.W."/>
            <person name="Fauchery L."/>
            <person name="Girlanda M."/>
            <person name="Hayes R.D."/>
            <person name="Keri Z."/>
            <person name="LaButti K."/>
            <person name="Lipzen A."/>
            <person name="Lombard V."/>
            <person name="Magnuson J."/>
            <person name="Maillard F."/>
            <person name="Murat C."/>
            <person name="Nolan M."/>
            <person name="Ohm R.A."/>
            <person name="Pangilinan J."/>
            <person name="Pereira M.F."/>
            <person name="Perotto S."/>
            <person name="Peter M."/>
            <person name="Pfister S."/>
            <person name="Riley R."/>
            <person name="Sitrit Y."/>
            <person name="Stielow J.B."/>
            <person name="Szollosi G."/>
            <person name="Zifcakova L."/>
            <person name="Stursova M."/>
            <person name="Spatafora J.W."/>
            <person name="Tedersoo L."/>
            <person name="Vaario L.M."/>
            <person name="Yamada A."/>
            <person name="Yan M."/>
            <person name="Wang P."/>
            <person name="Xu J."/>
            <person name="Bruns T."/>
            <person name="Baldrian P."/>
            <person name="Vilgalys R."/>
            <person name="Dunand C."/>
            <person name="Henrissat B."/>
            <person name="Grigoriev I.V."/>
            <person name="Hibbett D."/>
            <person name="Nagy L.G."/>
            <person name="Martin F.M."/>
        </authorList>
    </citation>
    <scope>NUCLEOTIDE SEQUENCE</scope>
    <source>
        <strain evidence="4">Prilba</strain>
    </source>
</reference>
<proteinExistence type="inferred from homology"/>
<comment type="caution">
    <text evidence="4">The sequence shown here is derived from an EMBL/GenBank/DDBJ whole genome shotgun (WGS) entry which is preliminary data.</text>
</comment>
<reference evidence="4" key="1">
    <citation type="submission" date="2019-10" db="EMBL/GenBank/DDBJ databases">
        <authorList>
            <consortium name="DOE Joint Genome Institute"/>
            <person name="Kuo A."/>
            <person name="Miyauchi S."/>
            <person name="Kiss E."/>
            <person name="Drula E."/>
            <person name="Kohler A."/>
            <person name="Sanchez-Garcia M."/>
            <person name="Andreopoulos B."/>
            <person name="Barry K.W."/>
            <person name="Bonito G."/>
            <person name="Buee M."/>
            <person name="Carver A."/>
            <person name="Chen C."/>
            <person name="Cichocki N."/>
            <person name="Clum A."/>
            <person name="Culley D."/>
            <person name="Crous P.W."/>
            <person name="Fauchery L."/>
            <person name="Girlanda M."/>
            <person name="Hayes R."/>
            <person name="Keri Z."/>
            <person name="LaButti K."/>
            <person name="Lipzen A."/>
            <person name="Lombard V."/>
            <person name="Magnuson J."/>
            <person name="Maillard F."/>
            <person name="Morin E."/>
            <person name="Murat C."/>
            <person name="Nolan M."/>
            <person name="Ohm R."/>
            <person name="Pangilinan J."/>
            <person name="Pereira M."/>
            <person name="Perotto S."/>
            <person name="Peter M."/>
            <person name="Riley R."/>
            <person name="Sitrit Y."/>
            <person name="Stielow B."/>
            <person name="Szollosi G."/>
            <person name="Zifcakova L."/>
            <person name="Stursova M."/>
            <person name="Spatafora J.W."/>
            <person name="Tedersoo L."/>
            <person name="Vaario L.-M."/>
            <person name="Yamada A."/>
            <person name="Yan M."/>
            <person name="Wang P."/>
            <person name="Xu J."/>
            <person name="Bruns T."/>
            <person name="Baldrian P."/>
            <person name="Vilgalys R."/>
            <person name="Henrissat B."/>
            <person name="Grigoriev I.V."/>
            <person name="Hibbett D."/>
            <person name="Nagy L.G."/>
            <person name="Martin F.M."/>
        </authorList>
    </citation>
    <scope>NUCLEOTIDE SEQUENCE</scope>
    <source>
        <strain evidence="4">Prilba</strain>
    </source>
</reference>
<feature type="domain" description="Alpha/beta hydrolase fold-3" evidence="3">
    <location>
        <begin position="89"/>
        <end position="304"/>
    </location>
</feature>
<name>A0A9P5TAT6_9AGAM</name>
<dbReference type="PANTHER" id="PTHR48081">
    <property type="entry name" value="AB HYDROLASE SUPERFAMILY PROTEIN C4A8.06C"/>
    <property type="match status" value="1"/>
</dbReference>
<dbReference type="OrthoDB" id="408631at2759"/>
<dbReference type="EMBL" id="WHVB01000006">
    <property type="protein sequence ID" value="KAF8481915.1"/>
    <property type="molecule type" value="Genomic_DNA"/>
</dbReference>
<dbReference type="GO" id="GO:0016787">
    <property type="term" value="F:hydrolase activity"/>
    <property type="evidence" value="ECO:0007669"/>
    <property type="project" value="UniProtKB-KW"/>
</dbReference>
<organism evidence="4 5">
    <name type="scientific">Russula ochroleuca</name>
    <dbReference type="NCBI Taxonomy" id="152965"/>
    <lineage>
        <taxon>Eukaryota</taxon>
        <taxon>Fungi</taxon>
        <taxon>Dikarya</taxon>
        <taxon>Basidiomycota</taxon>
        <taxon>Agaricomycotina</taxon>
        <taxon>Agaricomycetes</taxon>
        <taxon>Russulales</taxon>
        <taxon>Russulaceae</taxon>
        <taxon>Russula</taxon>
    </lineage>
</organism>